<evidence type="ECO:0000313" key="3">
    <source>
        <dbReference type="Proteomes" id="UP000017861"/>
    </source>
</evidence>
<proteinExistence type="predicted"/>
<feature type="compositionally biased region" description="Basic residues" evidence="1">
    <location>
        <begin position="417"/>
        <end position="436"/>
    </location>
</feature>
<reference evidence="2 3" key="1">
    <citation type="journal article" date="2014" name="Genome Announc.">
        <title>Trypanosoma cruzi Clone Dm28c Draft Genome Sequence.</title>
        <authorList>
            <person name="Grisard E.C."/>
            <person name="Teixeira S.M."/>
            <person name="de Almeida L.G."/>
            <person name="Stoco P.H."/>
            <person name="Gerber A.L."/>
            <person name="Talavera-Lopez C."/>
            <person name="Lima O.C."/>
            <person name="Andersson B."/>
            <person name="de Vasconcelos A.T."/>
        </authorList>
    </citation>
    <scope>NUCLEOTIDE SEQUENCE [LARGE SCALE GENOMIC DNA]</scope>
    <source>
        <strain evidence="2 3">Dm28c</strain>
    </source>
</reference>
<feature type="compositionally biased region" description="Basic and acidic residues" evidence="1">
    <location>
        <begin position="123"/>
        <end position="151"/>
    </location>
</feature>
<dbReference type="EMBL" id="AYLP01000115">
    <property type="protein sequence ID" value="ESS63736.1"/>
    <property type="molecule type" value="Genomic_DNA"/>
</dbReference>
<evidence type="ECO:0000256" key="1">
    <source>
        <dbReference type="SAM" id="MobiDB-lite"/>
    </source>
</evidence>
<accession>V5D8E7</accession>
<feature type="region of interest" description="Disordered" evidence="1">
    <location>
        <begin position="375"/>
        <end position="436"/>
    </location>
</feature>
<dbReference type="VEuPathDB" id="TriTrypDB:TCDM_08398"/>
<protein>
    <submittedName>
        <fullName evidence="2">Uncharacterized protein</fullName>
    </submittedName>
</protein>
<evidence type="ECO:0000313" key="2">
    <source>
        <dbReference type="EMBL" id="ESS63736.1"/>
    </source>
</evidence>
<feature type="compositionally biased region" description="Low complexity" evidence="1">
    <location>
        <begin position="400"/>
        <end position="415"/>
    </location>
</feature>
<dbReference type="Proteomes" id="UP000017861">
    <property type="component" value="Unassembled WGS sequence"/>
</dbReference>
<dbReference type="OrthoDB" id="267065at2759"/>
<dbReference type="AlphaFoldDB" id="V5D8E7"/>
<organism evidence="2 3">
    <name type="scientific">Trypanosoma cruzi Dm28c</name>
    <dbReference type="NCBI Taxonomy" id="1416333"/>
    <lineage>
        <taxon>Eukaryota</taxon>
        <taxon>Discoba</taxon>
        <taxon>Euglenozoa</taxon>
        <taxon>Kinetoplastea</taxon>
        <taxon>Metakinetoplastina</taxon>
        <taxon>Trypanosomatida</taxon>
        <taxon>Trypanosomatidae</taxon>
        <taxon>Trypanosoma</taxon>
        <taxon>Schizotrypanum</taxon>
    </lineage>
</organism>
<name>V5D8E7_TRYCR</name>
<comment type="caution">
    <text evidence="2">The sequence shown here is derived from an EMBL/GenBank/DDBJ whole genome shotgun (WGS) entry which is preliminary data.</text>
</comment>
<sequence>MFTSSDKRREKWGSLNPLQLHLKCAALRCPYDLPIEGKRHCQEGLSWLSSLFISARNKPLQGRDLNVLQTSQDATSIEKQEHTSRHSSPVSLACQESKELLAHSATVSLGAGAMKFTSGSKMCEAESSHKEVPQHHDDGEEDEIHPKRDGQKSPLQEFETNYGTSDANKSRVIVVPNEEKSVASVVCSRNGTPPQHELQSKTLNSCSVAVGPDEAYSNNGLGTMALGHGDRTEFPVFSEENKMENLLATAVERLYAKFQGTALKVAPLDELNQSLAEAFHQARKGRAAEEERVELAVHLHTIRHQVEFLTDMWNKYKDARMALERQPTRQKEAATKVIRVQIIRDYEEPPVSYKKGPFVPLAPAMQRLQLPNETTYTSVSEPRGKNPGSSVLSPTRRADSSTTHSSPPRSSTWTTLRMHRTLPSRDKRQRGKIGRE</sequence>
<gene>
    <name evidence="2" type="ORF">TCDM_08398</name>
</gene>
<feature type="region of interest" description="Disordered" evidence="1">
    <location>
        <begin position="122"/>
        <end position="163"/>
    </location>
</feature>